<proteinExistence type="predicted"/>
<dbReference type="KEGG" id="eiv:EIN_429720"/>
<dbReference type="SUPFAM" id="SSF53067">
    <property type="entry name" value="Actin-like ATPase domain"/>
    <property type="match status" value="1"/>
</dbReference>
<dbReference type="PANTHER" id="PTHR11937">
    <property type="entry name" value="ACTIN"/>
    <property type="match status" value="1"/>
</dbReference>
<dbReference type="OrthoDB" id="5132116at2759"/>
<dbReference type="EMBL" id="KB206168">
    <property type="protein sequence ID" value="ELP95196.1"/>
    <property type="molecule type" value="Genomic_DNA"/>
</dbReference>
<dbReference type="Pfam" id="PF00022">
    <property type="entry name" value="Actin"/>
    <property type="match status" value="1"/>
</dbReference>
<dbReference type="InterPro" id="IPR004000">
    <property type="entry name" value="Actin"/>
</dbReference>
<dbReference type="Proteomes" id="UP000014680">
    <property type="component" value="Unassembled WGS sequence"/>
</dbReference>
<dbReference type="Gene3D" id="3.30.420.40">
    <property type="match status" value="1"/>
</dbReference>
<dbReference type="RefSeq" id="XP_004261967.1">
    <property type="nucleotide sequence ID" value="XM_004261919.1"/>
</dbReference>
<sequence>MQNLLHHQNLKNHIIYQMVKCLKANFQSLFIGVEASGIHETTYNSIIKCNVDIRKDLYGNIVLSGGTSMYSGINDRQEKKKVANEKRIDIVNMIYA</sequence>
<accession>A0A0A1UF10</accession>
<protein>
    <submittedName>
        <fullName evidence="1">Actin, putative</fullName>
    </submittedName>
</protein>
<dbReference type="InterPro" id="IPR043129">
    <property type="entry name" value="ATPase_NBD"/>
</dbReference>
<dbReference type="GeneID" id="14894111"/>
<reference evidence="1 2" key="1">
    <citation type="submission" date="2012-10" db="EMBL/GenBank/DDBJ databases">
        <authorList>
            <person name="Zafar N."/>
            <person name="Inman J."/>
            <person name="Hall N."/>
            <person name="Lorenzi H."/>
            <person name="Caler E."/>
        </authorList>
    </citation>
    <scope>NUCLEOTIDE SEQUENCE [LARGE SCALE GENOMIC DNA]</scope>
    <source>
        <strain evidence="1 2">IP1</strain>
    </source>
</reference>
<organism evidence="1 2">
    <name type="scientific">Entamoeba invadens IP1</name>
    <dbReference type="NCBI Taxonomy" id="370355"/>
    <lineage>
        <taxon>Eukaryota</taxon>
        <taxon>Amoebozoa</taxon>
        <taxon>Evosea</taxon>
        <taxon>Archamoebae</taxon>
        <taxon>Mastigamoebida</taxon>
        <taxon>Entamoebidae</taxon>
        <taxon>Entamoeba</taxon>
    </lineage>
</organism>
<keyword evidence="2" id="KW-1185">Reference proteome</keyword>
<evidence type="ECO:0000313" key="1">
    <source>
        <dbReference type="EMBL" id="ELP95196.1"/>
    </source>
</evidence>
<dbReference type="AlphaFoldDB" id="A0A0A1UF10"/>
<gene>
    <name evidence="1" type="ORF">EIN_429720</name>
</gene>
<evidence type="ECO:0000313" key="2">
    <source>
        <dbReference type="Proteomes" id="UP000014680"/>
    </source>
</evidence>
<name>A0A0A1UF10_ENTIV</name>
<dbReference type="VEuPathDB" id="AmoebaDB:EIN_429720"/>